<dbReference type="GO" id="GO:0016491">
    <property type="term" value="F:oxidoreductase activity"/>
    <property type="evidence" value="ECO:0007669"/>
    <property type="project" value="UniProtKB-KW"/>
</dbReference>
<evidence type="ECO:0000256" key="3">
    <source>
        <dbReference type="ARBA" id="ARBA00023002"/>
    </source>
</evidence>
<evidence type="ECO:0000313" key="6">
    <source>
        <dbReference type="Proteomes" id="UP000253090"/>
    </source>
</evidence>
<evidence type="ECO:0000256" key="2">
    <source>
        <dbReference type="ARBA" id="ARBA00022857"/>
    </source>
</evidence>
<feature type="domain" description="NADP-dependent oxidoreductase" evidence="4">
    <location>
        <begin position="61"/>
        <end position="361"/>
    </location>
</feature>
<sequence>MTELWQENGFLPKIFERAMMCLKDISLQEGWENMVYTASDDRYETMKYNRVGRSGLKLPAISLGLWHNFGGVNTFENGREMLRRAFDLGITHFDLANNYGPPAGSAEEMFGQVLKKDFAPYRDEMVISTKAGYYMWPGPYGEWGSRKYLVSSLDQSLKRMGLDYVDIFYSHRPDPETPLEETMMALDHIVRSGKALYVGISSYSAEQTAEAVAILKQLGTPLLIHQPSYSMLERWIENGLQDVLEENGVGSIAFCPLAQGLLTNKYLNGIPDDSRAKSSTGFLKEEQITPETLRKVRALNQMAAARGQSLAQFALAWVLRGGKVTSALIGASRVSQIEENVQALSKLEFSDEELTRIETILNTNGDHQ</sequence>
<dbReference type="NCBIfam" id="NF007388">
    <property type="entry name" value="PRK09912.1"/>
    <property type="match status" value="1"/>
</dbReference>
<dbReference type="Proteomes" id="UP000253090">
    <property type="component" value="Unassembled WGS sequence"/>
</dbReference>
<name>A0A369BLM2_9BACL</name>
<comment type="similarity">
    <text evidence="1">Belongs to the shaker potassium channel beta subunit family.</text>
</comment>
<reference evidence="5 6" key="1">
    <citation type="submission" date="2018-07" db="EMBL/GenBank/DDBJ databases">
        <title>Genomic Encyclopedia of Type Strains, Phase III (KMG-III): the genomes of soil and plant-associated and newly described type strains.</title>
        <authorList>
            <person name="Whitman W."/>
        </authorList>
    </citation>
    <scope>NUCLEOTIDE SEQUENCE [LARGE SCALE GENOMIC DNA]</scope>
    <source>
        <strain evidence="5 6">CECT 8333</strain>
    </source>
</reference>
<dbReference type="Pfam" id="PF00248">
    <property type="entry name" value="Aldo_ket_red"/>
    <property type="match status" value="1"/>
</dbReference>
<keyword evidence="6" id="KW-1185">Reference proteome</keyword>
<keyword evidence="2" id="KW-0521">NADP</keyword>
<dbReference type="GO" id="GO:0051596">
    <property type="term" value="P:methylglyoxal catabolic process"/>
    <property type="evidence" value="ECO:0007669"/>
    <property type="project" value="TreeGrafter"/>
</dbReference>
<dbReference type="AlphaFoldDB" id="A0A369BLM2"/>
<dbReference type="InterPro" id="IPR023210">
    <property type="entry name" value="NADP_OxRdtase_dom"/>
</dbReference>
<evidence type="ECO:0000256" key="1">
    <source>
        <dbReference type="ARBA" id="ARBA00006515"/>
    </source>
</evidence>
<dbReference type="InterPro" id="IPR005399">
    <property type="entry name" value="K_chnl_volt-dep_bsu_KCNAB-rel"/>
</dbReference>
<dbReference type="Gene3D" id="3.20.20.100">
    <property type="entry name" value="NADP-dependent oxidoreductase domain"/>
    <property type="match status" value="1"/>
</dbReference>
<dbReference type="EMBL" id="QPJW01000001">
    <property type="protein sequence ID" value="RCX22489.1"/>
    <property type="molecule type" value="Genomic_DNA"/>
</dbReference>
<dbReference type="PANTHER" id="PTHR43150:SF4">
    <property type="entry name" value="L-GLYCERALDEHYDE 3-PHOSPHATE REDUCTASE"/>
    <property type="match status" value="1"/>
</dbReference>
<accession>A0A369BLM2</accession>
<keyword evidence="3" id="KW-0560">Oxidoreductase</keyword>
<evidence type="ECO:0000313" key="5">
    <source>
        <dbReference type="EMBL" id="RCX22489.1"/>
    </source>
</evidence>
<dbReference type="InterPro" id="IPR036812">
    <property type="entry name" value="NAD(P)_OxRdtase_dom_sf"/>
</dbReference>
<proteinExistence type="inferred from homology"/>
<comment type="caution">
    <text evidence="5">The sequence shown here is derived from an EMBL/GenBank/DDBJ whole genome shotgun (WGS) entry which is preliminary data.</text>
</comment>
<protein>
    <submittedName>
        <fullName evidence="5">L-glyceraldehyde 3-phosphate reductase</fullName>
    </submittedName>
</protein>
<organism evidence="5 6">
    <name type="scientific">Fontibacillus phaseoli</name>
    <dbReference type="NCBI Taxonomy" id="1416533"/>
    <lineage>
        <taxon>Bacteria</taxon>
        <taxon>Bacillati</taxon>
        <taxon>Bacillota</taxon>
        <taxon>Bacilli</taxon>
        <taxon>Bacillales</taxon>
        <taxon>Paenibacillaceae</taxon>
        <taxon>Fontibacillus</taxon>
    </lineage>
</organism>
<dbReference type="SUPFAM" id="SSF51430">
    <property type="entry name" value="NAD(P)-linked oxidoreductase"/>
    <property type="match status" value="1"/>
</dbReference>
<dbReference type="CDD" id="cd19151">
    <property type="entry name" value="AKR_AKR14A2"/>
    <property type="match status" value="1"/>
</dbReference>
<evidence type="ECO:0000259" key="4">
    <source>
        <dbReference type="Pfam" id="PF00248"/>
    </source>
</evidence>
<dbReference type="PANTHER" id="PTHR43150">
    <property type="entry name" value="HYPERKINETIC, ISOFORM M"/>
    <property type="match status" value="1"/>
</dbReference>
<gene>
    <name evidence="5" type="ORF">DFP94_10169</name>
</gene>